<protein>
    <submittedName>
        <fullName evidence="4">Phospholipase/Carboxylesterase</fullName>
    </submittedName>
</protein>
<dbReference type="InterPro" id="IPR029058">
    <property type="entry name" value="AB_hydrolase_fold"/>
</dbReference>
<comment type="similarity">
    <text evidence="1">Belongs to the AB hydrolase superfamily. AB hydrolase 2 family.</text>
</comment>
<name>G8TZN3_SULAD</name>
<dbReference type="Gene3D" id="3.40.50.1820">
    <property type="entry name" value="alpha/beta hydrolase"/>
    <property type="match status" value="1"/>
</dbReference>
<dbReference type="SUPFAM" id="SSF53474">
    <property type="entry name" value="alpha/beta-Hydrolases"/>
    <property type="match status" value="1"/>
</dbReference>
<reference evidence="4 5" key="2">
    <citation type="journal article" date="2012" name="Stand. Genomic Sci.">
        <title>Complete genome sequence of the moderately thermophilic mineral-sulfide-oxidizing firmicute Sulfobacillus acidophilus type strain (NAL(T)).</title>
        <authorList>
            <person name="Anderson I."/>
            <person name="Chertkov O."/>
            <person name="Chen A."/>
            <person name="Saunders E."/>
            <person name="Lapidus A."/>
            <person name="Nolan M."/>
            <person name="Lucas S."/>
            <person name="Hammon N."/>
            <person name="Deshpande S."/>
            <person name="Cheng J.F."/>
            <person name="Han C."/>
            <person name="Tapia R."/>
            <person name="Goodwin L.A."/>
            <person name="Pitluck S."/>
            <person name="Liolios K."/>
            <person name="Pagani I."/>
            <person name="Ivanova N."/>
            <person name="Mikhailova N."/>
            <person name="Pati A."/>
            <person name="Palaniappan K."/>
            <person name="Land M."/>
            <person name="Pan C."/>
            <person name="Rohde M."/>
            <person name="Pukall R."/>
            <person name="Goker M."/>
            <person name="Detter J.C."/>
            <person name="Woyke T."/>
            <person name="Bristow J."/>
            <person name="Eisen J.A."/>
            <person name="Markowitz V."/>
            <person name="Hugenholtz P."/>
            <person name="Kyrpides N.C."/>
            <person name="Klenk H.P."/>
            <person name="Mavromatis K."/>
        </authorList>
    </citation>
    <scope>NUCLEOTIDE SEQUENCE [LARGE SCALE GENOMIC DNA]</scope>
    <source>
        <strain evidence="5">ATCC 700253 / DSM 10332 / NAL</strain>
    </source>
</reference>
<dbReference type="InterPro" id="IPR003140">
    <property type="entry name" value="PLipase/COase/thioEstase"/>
</dbReference>
<dbReference type="Pfam" id="PF02230">
    <property type="entry name" value="Abhydrolase_2"/>
    <property type="match status" value="1"/>
</dbReference>
<accession>G8TZN3</accession>
<dbReference type="InterPro" id="IPR050565">
    <property type="entry name" value="LYPA1-2/EST-like"/>
</dbReference>
<dbReference type="PANTHER" id="PTHR10655">
    <property type="entry name" value="LYSOPHOSPHOLIPASE-RELATED"/>
    <property type="match status" value="1"/>
</dbReference>
<evidence type="ECO:0000259" key="3">
    <source>
        <dbReference type="Pfam" id="PF02230"/>
    </source>
</evidence>
<evidence type="ECO:0000256" key="2">
    <source>
        <dbReference type="ARBA" id="ARBA00022801"/>
    </source>
</evidence>
<dbReference type="GO" id="GO:0016787">
    <property type="term" value="F:hydrolase activity"/>
    <property type="evidence" value="ECO:0007669"/>
    <property type="project" value="UniProtKB-KW"/>
</dbReference>
<evidence type="ECO:0000313" key="4">
    <source>
        <dbReference type="EMBL" id="AEW06363.1"/>
    </source>
</evidence>
<sequence>MELYVETVRPLIPGQNLVVFLHGMGADEKDLAPLAADLPDAGIWSVRAPWPLPYGGYAWYGLRAVGEPDIGTFRQSVELLDDWLDTRPASEQPVILLGFSQGAAMSVAVSLRRRSRGIRAIIALSGPPLPSVEGETEGALTGLPVFWAHGTADPVVPLDRGKGLKEAIQRAGGLLSAHEYPMGHTIIDAERADFRRWVQAWVR</sequence>
<gene>
    <name evidence="4" type="ordered locus">Sulac_2902</name>
</gene>
<dbReference type="KEGG" id="sap:Sulac_2902"/>
<keyword evidence="5" id="KW-1185">Reference proteome</keyword>
<dbReference type="EMBL" id="CP003179">
    <property type="protein sequence ID" value="AEW06363.1"/>
    <property type="molecule type" value="Genomic_DNA"/>
</dbReference>
<dbReference type="Proteomes" id="UP000005439">
    <property type="component" value="Chromosome"/>
</dbReference>
<dbReference type="PATRIC" id="fig|679936.5.peg.2997"/>
<reference evidence="5" key="1">
    <citation type="submission" date="2011-12" db="EMBL/GenBank/DDBJ databases">
        <title>The complete genome of chromosome of Sulfobacillus acidophilus DSM 10332.</title>
        <authorList>
            <person name="Lucas S."/>
            <person name="Han J."/>
            <person name="Lapidus A."/>
            <person name="Bruce D."/>
            <person name="Goodwin L."/>
            <person name="Pitluck S."/>
            <person name="Peters L."/>
            <person name="Kyrpides N."/>
            <person name="Mavromatis K."/>
            <person name="Ivanova N."/>
            <person name="Mikhailova N."/>
            <person name="Chertkov O."/>
            <person name="Saunders E."/>
            <person name="Detter J.C."/>
            <person name="Tapia R."/>
            <person name="Han C."/>
            <person name="Land M."/>
            <person name="Hauser L."/>
            <person name="Markowitz V."/>
            <person name="Cheng J.-F."/>
            <person name="Hugenholtz P."/>
            <person name="Woyke T."/>
            <person name="Wu D."/>
            <person name="Pukall R."/>
            <person name="Gehrich-Schroeter G."/>
            <person name="Schneider S."/>
            <person name="Klenk H.-P."/>
            <person name="Eisen J.A."/>
        </authorList>
    </citation>
    <scope>NUCLEOTIDE SEQUENCE [LARGE SCALE GENOMIC DNA]</scope>
    <source>
        <strain evidence="5">ATCC 700253 / DSM 10332 / NAL</strain>
    </source>
</reference>
<evidence type="ECO:0000313" key="5">
    <source>
        <dbReference type="Proteomes" id="UP000005439"/>
    </source>
</evidence>
<dbReference type="AlphaFoldDB" id="G8TZN3"/>
<dbReference type="STRING" id="679936.Sulac_2902"/>
<proteinExistence type="inferred from homology"/>
<evidence type="ECO:0000256" key="1">
    <source>
        <dbReference type="ARBA" id="ARBA00006499"/>
    </source>
</evidence>
<organism evidence="4 5">
    <name type="scientific">Sulfobacillus acidophilus (strain ATCC 700253 / DSM 10332 / NAL)</name>
    <dbReference type="NCBI Taxonomy" id="679936"/>
    <lineage>
        <taxon>Bacteria</taxon>
        <taxon>Bacillati</taxon>
        <taxon>Bacillota</taxon>
        <taxon>Clostridia</taxon>
        <taxon>Eubacteriales</taxon>
        <taxon>Clostridiales Family XVII. Incertae Sedis</taxon>
        <taxon>Sulfobacillus</taxon>
    </lineage>
</organism>
<dbReference type="PANTHER" id="PTHR10655:SF17">
    <property type="entry name" value="LYSOPHOSPHOLIPASE-LIKE PROTEIN 1"/>
    <property type="match status" value="1"/>
</dbReference>
<dbReference type="HOGENOM" id="CLU_049413_5_3_9"/>
<keyword evidence="2" id="KW-0378">Hydrolase</keyword>
<feature type="domain" description="Phospholipase/carboxylesterase/thioesterase" evidence="3">
    <location>
        <begin position="7"/>
        <end position="201"/>
    </location>
</feature>